<evidence type="ECO:0000256" key="1">
    <source>
        <dbReference type="ARBA" id="ARBA00004141"/>
    </source>
</evidence>
<feature type="transmembrane region" description="Helical" evidence="5">
    <location>
        <begin position="6"/>
        <end position="23"/>
    </location>
</feature>
<keyword evidence="7" id="KW-1185">Reference proteome</keyword>
<comment type="subcellular location">
    <subcellularLocation>
        <location evidence="1">Membrane</location>
        <topology evidence="1">Multi-pass membrane protein</topology>
    </subcellularLocation>
</comment>
<dbReference type="AlphaFoldDB" id="A0A841D8P7"/>
<evidence type="ECO:0000256" key="3">
    <source>
        <dbReference type="ARBA" id="ARBA00022989"/>
    </source>
</evidence>
<feature type="transmembrane region" description="Helical" evidence="5">
    <location>
        <begin position="68"/>
        <end position="86"/>
    </location>
</feature>
<feature type="transmembrane region" description="Helical" evidence="5">
    <location>
        <begin position="43"/>
        <end position="62"/>
    </location>
</feature>
<protein>
    <submittedName>
        <fullName evidence="6">Putative Tic20 family protein</fullName>
    </submittedName>
</protein>
<evidence type="ECO:0000256" key="5">
    <source>
        <dbReference type="SAM" id="Phobius"/>
    </source>
</evidence>
<evidence type="ECO:0000313" key="7">
    <source>
        <dbReference type="Proteomes" id="UP000562352"/>
    </source>
</evidence>
<dbReference type="Pfam" id="PF09685">
    <property type="entry name" value="MamF_MmsF"/>
    <property type="match status" value="1"/>
</dbReference>
<reference evidence="6 7" key="1">
    <citation type="submission" date="2020-08" db="EMBL/GenBank/DDBJ databases">
        <title>Genomic Encyclopedia of Type Strains, Phase III (KMG-III): the genomes of soil and plant-associated and newly described type strains.</title>
        <authorList>
            <person name="Whitman W."/>
        </authorList>
    </citation>
    <scope>NUCLEOTIDE SEQUENCE [LARGE SCALE GENOMIC DNA]</scope>
    <source>
        <strain evidence="6 7">CECT 3303</strain>
    </source>
</reference>
<evidence type="ECO:0000313" key="6">
    <source>
        <dbReference type="EMBL" id="MBB5964505.1"/>
    </source>
</evidence>
<evidence type="ECO:0000256" key="4">
    <source>
        <dbReference type="ARBA" id="ARBA00023136"/>
    </source>
</evidence>
<dbReference type="EMBL" id="JACHJJ010000012">
    <property type="protein sequence ID" value="MBB5964505.1"/>
    <property type="molecule type" value="Genomic_DNA"/>
</dbReference>
<keyword evidence="2 5" id="KW-0812">Transmembrane</keyword>
<sequence length="99" mass="10880">MAMLSHVLGLVTGFVGPLVMYLAKKDGSPYVRQQAAEALNFQLTLMIGYLASIVLAFALIGFLLMPVIWIGSVIFMVIAAVAANRGERYRYPINIRFVS</sequence>
<dbReference type="RefSeq" id="WP_260408067.1">
    <property type="nucleotide sequence ID" value="NZ_BAAAWZ010000001.1"/>
</dbReference>
<dbReference type="InterPro" id="IPR019109">
    <property type="entry name" value="MamF_MmsF"/>
</dbReference>
<proteinExistence type="predicted"/>
<gene>
    <name evidence="6" type="ORF">FHS22_003789</name>
</gene>
<comment type="caution">
    <text evidence="6">The sequence shown here is derived from an EMBL/GenBank/DDBJ whole genome shotgun (WGS) entry which is preliminary data.</text>
</comment>
<dbReference type="Proteomes" id="UP000562352">
    <property type="component" value="Unassembled WGS sequence"/>
</dbReference>
<keyword evidence="3 5" id="KW-1133">Transmembrane helix</keyword>
<keyword evidence="4 5" id="KW-0472">Membrane</keyword>
<name>A0A841D8P7_PLAVE</name>
<evidence type="ECO:0000256" key="2">
    <source>
        <dbReference type="ARBA" id="ARBA00022692"/>
    </source>
</evidence>
<accession>A0A841D8P7</accession>
<organism evidence="6 7">
    <name type="scientific">Planomonospora venezuelensis</name>
    <dbReference type="NCBI Taxonomy" id="1999"/>
    <lineage>
        <taxon>Bacteria</taxon>
        <taxon>Bacillati</taxon>
        <taxon>Actinomycetota</taxon>
        <taxon>Actinomycetes</taxon>
        <taxon>Streptosporangiales</taxon>
        <taxon>Streptosporangiaceae</taxon>
        <taxon>Planomonospora</taxon>
    </lineage>
</organism>